<feature type="domain" description="Transcription regulator PadR N-terminal" evidence="1">
    <location>
        <begin position="19"/>
        <end position="89"/>
    </location>
</feature>
<keyword evidence="3" id="KW-1185">Reference proteome</keyword>
<dbReference type="Pfam" id="PF03551">
    <property type="entry name" value="PadR"/>
    <property type="match status" value="1"/>
</dbReference>
<evidence type="ECO:0000259" key="1">
    <source>
        <dbReference type="Pfam" id="PF03551"/>
    </source>
</evidence>
<organism evidence="2 3">
    <name type="scientific">Kaistella daneshvariae</name>
    <dbReference type="NCBI Taxonomy" id="2487074"/>
    <lineage>
        <taxon>Bacteria</taxon>
        <taxon>Pseudomonadati</taxon>
        <taxon>Bacteroidota</taxon>
        <taxon>Flavobacteriia</taxon>
        <taxon>Flavobacteriales</taxon>
        <taxon>Weeksellaceae</taxon>
        <taxon>Chryseobacterium group</taxon>
        <taxon>Kaistella</taxon>
    </lineage>
</organism>
<dbReference type="InterPro" id="IPR036390">
    <property type="entry name" value="WH_DNA-bd_sf"/>
</dbReference>
<dbReference type="PANTHER" id="PTHR33169">
    <property type="entry name" value="PADR-FAMILY TRANSCRIPTIONAL REGULATOR"/>
    <property type="match status" value="1"/>
</dbReference>
<reference evidence="2 3" key="1">
    <citation type="submission" date="2018-11" db="EMBL/GenBank/DDBJ databases">
        <title>Proposal to divide the Flavobacteriaceae and reorganize its genera based on Amino Acid Identity values calculated from whole genome sequences.</title>
        <authorList>
            <person name="Nicholson A.C."/>
            <person name="Gulvik C.A."/>
            <person name="Whitney A.M."/>
            <person name="Humrighouse B.W."/>
            <person name="Bell M."/>
            <person name="Holmes B."/>
            <person name="Steigerwalt A.G."/>
            <person name="Villarma A."/>
            <person name="Sheth M."/>
            <person name="Batra D."/>
            <person name="Pryor J."/>
            <person name="Bernardet J.-F."/>
            <person name="Hugo C."/>
            <person name="Kampfer P."/>
            <person name="Newman J.D."/>
            <person name="McQuiston J.R."/>
        </authorList>
    </citation>
    <scope>NUCLEOTIDE SEQUENCE [LARGE SCALE GENOMIC DNA]</scope>
    <source>
        <strain evidence="2 3">H3001</strain>
    </source>
</reference>
<dbReference type="Gene3D" id="1.10.10.10">
    <property type="entry name" value="Winged helix-like DNA-binding domain superfamily/Winged helix DNA-binding domain"/>
    <property type="match status" value="1"/>
</dbReference>
<dbReference type="PANTHER" id="PTHR33169:SF14">
    <property type="entry name" value="TRANSCRIPTIONAL REGULATOR RV3488"/>
    <property type="match status" value="1"/>
</dbReference>
<sequence>MNTENTKAQMRKGILEFCILSLINDREMYVSDLIEELKNGKLDVVEGTLYPLLTRLKNGEFLSYRWEESTGGPPRKYYQMTEKGSLFLAELQNTWNELTESVDRITKNNNPANDAQSTFQPNS</sequence>
<dbReference type="InterPro" id="IPR036388">
    <property type="entry name" value="WH-like_DNA-bd_sf"/>
</dbReference>
<accession>A0ABN5SZB1</accession>
<name>A0ABN5SZB1_9FLAO</name>
<proteinExistence type="predicted"/>
<dbReference type="EMBL" id="CP034158">
    <property type="protein sequence ID" value="AZI67534.1"/>
    <property type="molecule type" value="Genomic_DNA"/>
</dbReference>
<protein>
    <submittedName>
        <fullName evidence="2">PadR family transcriptional regulator</fullName>
    </submittedName>
</protein>
<gene>
    <name evidence="2" type="ORF">EIB71_07595</name>
</gene>
<dbReference type="InterPro" id="IPR005149">
    <property type="entry name" value="Tscrpt_reg_PadR_N"/>
</dbReference>
<dbReference type="Proteomes" id="UP000274483">
    <property type="component" value="Chromosome"/>
</dbReference>
<dbReference type="SUPFAM" id="SSF46785">
    <property type="entry name" value="Winged helix' DNA-binding domain"/>
    <property type="match status" value="1"/>
</dbReference>
<dbReference type="InterPro" id="IPR052509">
    <property type="entry name" value="Metal_resp_DNA-bind_regulator"/>
</dbReference>
<evidence type="ECO:0000313" key="3">
    <source>
        <dbReference type="Proteomes" id="UP000274483"/>
    </source>
</evidence>
<evidence type="ECO:0000313" key="2">
    <source>
        <dbReference type="EMBL" id="AZI67534.1"/>
    </source>
</evidence>
<dbReference type="RefSeq" id="WP_124757938.1">
    <property type="nucleotide sequence ID" value="NZ_CBCRWA010000001.1"/>
</dbReference>